<evidence type="ECO:0000313" key="2">
    <source>
        <dbReference type="Proteomes" id="UP000479190"/>
    </source>
</evidence>
<proteinExistence type="predicted"/>
<reference evidence="1 2" key="1">
    <citation type="submission" date="2020-02" db="EMBL/GenBank/DDBJ databases">
        <authorList>
            <person name="Ferguson B K."/>
        </authorList>
    </citation>
    <scope>NUCLEOTIDE SEQUENCE [LARGE SCALE GENOMIC DNA]</scope>
</reference>
<name>A0A6H5IE34_9HYME</name>
<keyword evidence="2" id="KW-1185">Reference proteome</keyword>
<organism evidence="1 2">
    <name type="scientific">Trichogramma brassicae</name>
    <dbReference type="NCBI Taxonomy" id="86971"/>
    <lineage>
        <taxon>Eukaryota</taxon>
        <taxon>Metazoa</taxon>
        <taxon>Ecdysozoa</taxon>
        <taxon>Arthropoda</taxon>
        <taxon>Hexapoda</taxon>
        <taxon>Insecta</taxon>
        <taxon>Pterygota</taxon>
        <taxon>Neoptera</taxon>
        <taxon>Endopterygota</taxon>
        <taxon>Hymenoptera</taxon>
        <taxon>Apocrita</taxon>
        <taxon>Proctotrupomorpha</taxon>
        <taxon>Chalcidoidea</taxon>
        <taxon>Trichogrammatidae</taxon>
        <taxon>Trichogramma</taxon>
    </lineage>
</organism>
<accession>A0A6H5IE34</accession>
<sequence>MPSNRLTCFTFSRSRIIVYWADSLAVDTKSTAIQHVAQKLYTLTTKFAFVSVHYELGIEPLRPLHRISKVTNSPCDYAFCFLVLTRFGNFLYTFICLSCWPFTCSTQVPETPFRYVCASTGIGMRVSSRGPLARCKYLSRVGTLSLSCCSRRYNQRMSASSARSLSFCLV</sequence>
<evidence type="ECO:0000313" key="1">
    <source>
        <dbReference type="EMBL" id="CAB0034786.1"/>
    </source>
</evidence>
<dbReference type="Proteomes" id="UP000479190">
    <property type="component" value="Unassembled WGS sequence"/>
</dbReference>
<protein>
    <submittedName>
        <fullName evidence="1">Uncharacterized protein</fullName>
    </submittedName>
</protein>
<gene>
    <name evidence="1" type="ORF">TBRA_LOCUS6684</name>
</gene>
<dbReference type="EMBL" id="CADCXV010000755">
    <property type="protein sequence ID" value="CAB0034786.1"/>
    <property type="molecule type" value="Genomic_DNA"/>
</dbReference>
<dbReference type="AlphaFoldDB" id="A0A6H5IE34"/>